<evidence type="ECO:0000256" key="13">
    <source>
        <dbReference type="ARBA" id="ARBA00023136"/>
    </source>
</evidence>
<dbReference type="Pfam" id="PF02518">
    <property type="entry name" value="HATPase_c"/>
    <property type="match status" value="1"/>
</dbReference>
<dbReference type="Pfam" id="PF17203">
    <property type="entry name" value="sCache_3_2"/>
    <property type="match status" value="1"/>
</dbReference>
<dbReference type="Gene3D" id="3.30.450.20">
    <property type="entry name" value="PAS domain"/>
    <property type="match status" value="1"/>
</dbReference>
<keyword evidence="7" id="KW-0812">Transmembrane</keyword>
<accession>A0A2S9QKQ8</accession>
<evidence type="ECO:0000313" key="17">
    <source>
        <dbReference type="Proteomes" id="UP000238650"/>
    </source>
</evidence>
<organism evidence="16 17">
    <name type="scientific">Leucobacter massiliensis</name>
    <dbReference type="NCBI Taxonomy" id="1686285"/>
    <lineage>
        <taxon>Bacteria</taxon>
        <taxon>Bacillati</taxon>
        <taxon>Actinomycetota</taxon>
        <taxon>Actinomycetes</taxon>
        <taxon>Micrococcales</taxon>
        <taxon>Microbacteriaceae</taxon>
        <taxon>Leucobacter</taxon>
    </lineage>
</organism>
<dbReference type="PANTHER" id="PTHR44936">
    <property type="entry name" value="SENSOR PROTEIN CREC"/>
    <property type="match status" value="1"/>
</dbReference>
<keyword evidence="11" id="KW-1133">Transmembrane helix</keyword>
<dbReference type="InterPro" id="IPR029151">
    <property type="entry name" value="Sensor-like_sf"/>
</dbReference>
<dbReference type="GO" id="GO:0000155">
    <property type="term" value="F:phosphorelay sensor kinase activity"/>
    <property type="evidence" value="ECO:0007669"/>
    <property type="project" value="InterPro"/>
</dbReference>
<feature type="domain" description="Histidine kinase" evidence="15">
    <location>
        <begin position="325"/>
        <end position="436"/>
    </location>
</feature>
<keyword evidence="17" id="KW-1185">Reference proteome</keyword>
<sequence>MRTRPFAVRLAVLLLPSLIVLLSVGVTAWIAITVQERSVRSATAERVQEVASTFAELSQVREALRRVDAAEGAAAGLGGTAALDAARARATAELQPLATVVEGAAGVDFLVITDAAGVRVTHPTPGERGQRVSTDPGEVLAGEEFLGTETGTLGPTLRAKVPVRDGGRVIGTLSVGILESQIASDYDEALAQLLPWAAGALLFGTLSSSVLAAAIERRLRRLDEAAREHEQLRRTATALREQSHEFSTRLHVIRGLVAHGDTREALGYIDGVAPVLTGGGDAELPAQPLLRATVEALRAELGALGARLEAEIEVDDEVDEETLLVLANLCRNAGEAGATRVRCTLRQHGERLRGAVEDDGPGVDPRAAERIFTRGFSSKPDPAGTGRGVGLDLAGSLTHLTPPTICGGSRGAAALVKQKTSELGGARFSFEMGVAG</sequence>
<evidence type="ECO:0000313" key="16">
    <source>
        <dbReference type="EMBL" id="PRI10169.1"/>
    </source>
</evidence>
<keyword evidence="9 16" id="KW-0418">Kinase</keyword>
<dbReference type="InterPro" id="IPR036890">
    <property type="entry name" value="HATPase_C_sf"/>
</dbReference>
<dbReference type="GO" id="GO:0005886">
    <property type="term" value="C:plasma membrane"/>
    <property type="evidence" value="ECO:0007669"/>
    <property type="project" value="UniProtKB-SubCell"/>
</dbReference>
<comment type="catalytic activity">
    <reaction evidence="1">
        <text>ATP + protein L-histidine = ADP + protein N-phospho-L-histidine.</text>
        <dbReference type="EC" id="2.7.13.3"/>
    </reaction>
</comment>
<dbReference type="EMBL" id="MWZD01000023">
    <property type="protein sequence ID" value="PRI10169.1"/>
    <property type="molecule type" value="Genomic_DNA"/>
</dbReference>
<evidence type="ECO:0000256" key="6">
    <source>
        <dbReference type="ARBA" id="ARBA00022679"/>
    </source>
</evidence>
<dbReference type="InterPro" id="IPR050980">
    <property type="entry name" value="2C_sensor_his_kinase"/>
</dbReference>
<dbReference type="SUPFAM" id="SSF103190">
    <property type="entry name" value="Sensory domain-like"/>
    <property type="match status" value="1"/>
</dbReference>
<evidence type="ECO:0000259" key="15">
    <source>
        <dbReference type="PROSITE" id="PS50109"/>
    </source>
</evidence>
<comment type="caution">
    <text evidence="16">The sequence shown here is derived from an EMBL/GenBank/DDBJ whole genome shotgun (WGS) entry which is preliminary data.</text>
</comment>
<dbReference type="InterPro" id="IPR033463">
    <property type="entry name" value="sCache_3"/>
</dbReference>
<feature type="coiled-coil region" evidence="14">
    <location>
        <begin position="212"/>
        <end position="242"/>
    </location>
</feature>
<evidence type="ECO:0000256" key="2">
    <source>
        <dbReference type="ARBA" id="ARBA00004651"/>
    </source>
</evidence>
<dbReference type="InterPro" id="IPR005467">
    <property type="entry name" value="His_kinase_dom"/>
</dbReference>
<dbReference type="EC" id="2.7.13.3" evidence="3"/>
<evidence type="ECO:0000256" key="7">
    <source>
        <dbReference type="ARBA" id="ARBA00022692"/>
    </source>
</evidence>
<reference evidence="16 17" key="1">
    <citation type="journal article" date="2017" name="New Microbes New Infect">
        <title>Genome sequence of 'Leucobacter massiliensis' sp. nov. isolated from human pharynx after travel to the 2014 Hajj.</title>
        <authorList>
            <person name="Leangapichart T."/>
            <person name="Gautret P."/>
            <person name="Nguyen T.T."/>
            <person name="Armstrong N."/>
            <person name="Rolain J.M."/>
        </authorList>
    </citation>
    <scope>NUCLEOTIDE SEQUENCE [LARGE SCALE GENOMIC DNA]</scope>
    <source>
        <strain evidence="16 17">122RC15</strain>
    </source>
</reference>
<dbReference type="AlphaFoldDB" id="A0A2S9QKQ8"/>
<gene>
    <name evidence="16" type="ORF">B4915_13135</name>
</gene>
<keyword evidence="14" id="KW-0175">Coiled coil</keyword>
<keyword evidence="10" id="KW-0067">ATP-binding</keyword>
<evidence type="ECO:0000256" key="8">
    <source>
        <dbReference type="ARBA" id="ARBA00022741"/>
    </source>
</evidence>
<evidence type="ECO:0000256" key="12">
    <source>
        <dbReference type="ARBA" id="ARBA00023012"/>
    </source>
</evidence>
<evidence type="ECO:0000256" key="3">
    <source>
        <dbReference type="ARBA" id="ARBA00012438"/>
    </source>
</evidence>
<dbReference type="GO" id="GO:0005524">
    <property type="term" value="F:ATP binding"/>
    <property type="evidence" value="ECO:0007669"/>
    <property type="project" value="UniProtKB-KW"/>
</dbReference>
<evidence type="ECO:0000256" key="10">
    <source>
        <dbReference type="ARBA" id="ARBA00022840"/>
    </source>
</evidence>
<evidence type="ECO:0000256" key="9">
    <source>
        <dbReference type="ARBA" id="ARBA00022777"/>
    </source>
</evidence>
<dbReference type="SUPFAM" id="SSF55874">
    <property type="entry name" value="ATPase domain of HSP90 chaperone/DNA topoisomerase II/histidine kinase"/>
    <property type="match status" value="1"/>
</dbReference>
<keyword evidence="6" id="KW-0808">Transferase</keyword>
<dbReference type="InterPro" id="IPR016120">
    <property type="entry name" value="Sig_transdc_His_kin_SpoOB"/>
</dbReference>
<dbReference type="SUPFAM" id="SSF55890">
    <property type="entry name" value="Sporulation response regulatory protein Spo0B"/>
    <property type="match status" value="1"/>
</dbReference>
<evidence type="ECO:0000256" key="4">
    <source>
        <dbReference type="ARBA" id="ARBA00022475"/>
    </source>
</evidence>
<comment type="subcellular location">
    <subcellularLocation>
        <location evidence="2">Cell membrane</location>
        <topology evidence="2">Multi-pass membrane protein</topology>
    </subcellularLocation>
</comment>
<keyword evidence="5" id="KW-0597">Phosphoprotein</keyword>
<evidence type="ECO:0000256" key="1">
    <source>
        <dbReference type="ARBA" id="ARBA00000085"/>
    </source>
</evidence>
<dbReference type="SMART" id="SM00387">
    <property type="entry name" value="HATPase_c"/>
    <property type="match status" value="1"/>
</dbReference>
<name>A0A2S9QKQ8_9MICO</name>
<evidence type="ECO:0000256" key="5">
    <source>
        <dbReference type="ARBA" id="ARBA00022553"/>
    </source>
</evidence>
<keyword evidence="13" id="KW-0472">Membrane</keyword>
<dbReference type="InterPro" id="IPR003594">
    <property type="entry name" value="HATPase_dom"/>
</dbReference>
<dbReference type="PANTHER" id="PTHR44936:SF10">
    <property type="entry name" value="SENSOR PROTEIN RSTB"/>
    <property type="match status" value="1"/>
</dbReference>
<dbReference type="RefSeq" id="WP_245907510.1">
    <property type="nucleotide sequence ID" value="NZ_MWZD01000023.1"/>
</dbReference>
<dbReference type="Gene3D" id="3.30.565.10">
    <property type="entry name" value="Histidine kinase-like ATPase, C-terminal domain"/>
    <property type="match status" value="1"/>
</dbReference>
<keyword evidence="4" id="KW-1003">Cell membrane</keyword>
<keyword evidence="12" id="KW-0902">Two-component regulatory system</keyword>
<dbReference type="PROSITE" id="PS50109">
    <property type="entry name" value="HIS_KIN"/>
    <property type="match status" value="1"/>
</dbReference>
<evidence type="ECO:0000256" key="14">
    <source>
        <dbReference type="SAM" id="Coils"/>
    </source>
</evidence>
<keyword evidence="8" id="KW-0547">Nucleotide-binding</keyword>
<proteinExistence type="predicted"/>
<evidence type="ECO:0000256" key="11">
    <source>
        <dbReference type="ARBA" id="ARBA00022989"/>
    </source>
</evidence>
<dbReference type="Proteomes" id="UP000238650">
    <property type="component" value="Unassembled WGS sequence"/>
</dbReference>
<protein>
    <recommendedName>
        <fullName evidence="3">histidine kinase</fullName>
        <ecNumber evidence="3">2.7.13.3</ecNumber>
    </recommendedName>
</protein>